<name>A0ABP0I8R2_9DINO</name>
<protein>
    <submittedName>
        <fullName evidence="2">Uncharacterized protein</fullName>
    </submittedName>
</protein>
<comment type="caution">
    <text evidence="2">The sequence shown here is derived from an EMBL/GenBank/DDBJ whole genome shotgun (WGS) entry which is preliminary data.</text>
</comment>
<evidence type="ECO:0000256" key="1">
    <source>
        <dbReference type="SAM" id="Phobius"/>
    </source>
</evidence>
<gene>
    <name evidence="2" type="ORF">CCMP2556_LOCUS5005</name>
</gene>
<sequence>MQFHSHLARISHVQIQIRDRTIPSSLAPKEVRVKGRMYCVPANQFCCGCSLRFGTGLVILVNVALIVLLLVRTIAALFYPEDFSSIGDLPMQIFYAAFGLASIPFLCLGIHGVTRKDEISLTAYAFYLLLAAGLCSYLLVQLGMSMTCASLPGDTKAVGAFLCGIIEIVAIVFVSLLVLLLVYCIYVVWSQCQDFALGGHSKFSDLEDSYGSLETKRLLEASHNILQSFEDEGLGATFSSGAGGANGPVSGFGDSTKLFGYKHELRFPPPS</sequence>
<keyword evidence="1" id="KW-1133">Transmembrane helix</keyword>
<feature type="transmembrane region" description="Helical" evidence="1">
    <location>
        <begin position="57"/>
        <end position="80"/>
    </location>
</feature>
<keyword evidence="1" id="KW-0812">Transmembrane</keyword>
<proteinExistence type="predicted"/>
<evidence type="ECO:0000313" key="3">
    <source>
        <dbReference type="Proteomes" id="UP001642484"/>
    </source>
</evidence>
<evidence type="ECO:0000313" key="2">
    <source>
        <dbReference type="EMBL" id="CAK8997818.1"/>
    </source>
</evidence>
<feature type="transmembrane region" description="Helical" evidence="1">
    <location>
        <begin position="159"/>
        <end position="189"/>
    </location>
</feature>
<accession>A0ABP0I8R2</accession>
<dbReference type="Proteomes" id="UP001642484">
    <property type="component" value="Unassembled WGS sequence"/>
</dbReference>
<dbReference type="EMBL" id="CAXAMN010002113">
    <property type="protein sequence ID" value="CAK8997818.1"/>
    <property type="molecule type" value="Genomic_DNA"/>
</dbReference>
<reference evidence="2 3" key="1">
    <citation type="submission" date="2024-02" db="EMBL/GenBank/DDBJ databases">
        <authorList>
            <person name="Chen Y."/>
            <person name="Shah S."/>
            <person name="Dougan E. K."/>
            <person name="Thang M."/>
            <person name="Chan C."/>
        </authorList>
    </citation>
    <scope>NUCLEOTIDE SEQUENCE [LARGE SCALE GENOMIC DNA]</scope>
</reference>
<keyword evidence="3" id="KW-1185">Reference proteome</keyword>
<keyword evidence="1" id="KW-0472">Membrane</keyword>
<organism evidence="2 3">
    <name type="scientific">Durusdinium trenchii</name>
    <dbReference type="NCBI Taxonomy" id="1381693"/>
    <lineage>
        <taxon>Eukaryota</taxon>
        <taxon>Sar</taxon>
        <taxon>Alveolata</taxon>
        <taxon>Dinophyceae</taxon>
        <taxon>Suessiales</taxon>
        <taxon>Symbiodiniaceae</taxon>
        <taxon>Durusdinium</taxon>
    </lineage>
</organism>
<feature type="transmembrane region" description="Helical" evidence="1">
    <location>
        <begin position="92"/>
        <end position="114"/>
    </location>
</feature>
<feature type="transmembrane region" description="Helical" evidence="1">
    <location>
        <begin position="121"/>
        <end position="139"/>
    </location>
</feature>